<dbReference type="Pfam" id="PF01935">
    <property type="entry name" value="DUF87"/>
    <property type="match status" value="1"/>
</dbReference>
<dbReference type="PANTHER" id="PTHR30121:SF6">
    <property type="entry name" value="SLR6007 PROTEIN"/>
    <property type="match status" value="1"/>
</dbReference>
<dbReference type="RefSeq" id="WP_220581992.1">
    <property type="nucleotide sequence ID" value="NZ_RKLT01000019.1"/>
</dbReference>
<gene>
    <name evidence="2" type="ORF">EGH23_21230</name>
</gene>
<reference evidence="2 3" key="1">
    <citation type="submission" date="2021-06" db="EMBL/GenBank/DDBJ databases">
        <title>Halomicroarcula sp. a new haloarchaeum isolated from saline soil.</title>
        <authorList>
            <person name="Duran-Viseras A."/>
            <person name="Sanchez-Porro C."/>
            <person name="Ventosa A."/>
        </authorList>
    </citation>
    <scope>NUCLEOTIDE SEQUENCE [LARGE SCALE GENOMIC DNA]</scope>
    <source>
        <strain evidence="2 3">F27</strain>
    </source>
</reference>
<organism evidence="2 3">
    <name type="scientific">Haloarcula nitratireducens</name>
    <dbReference type="NCBI Taxonomy" id="2487749"/>
    <lineage>
        <taxon>Archaea</taxon>
        <taxon>Methanobacteriati</taxon>
        <taxon>Methanobacteriota</taxon>
        <taxon>Stenosarchaea group</taxon>
        <taxon>Halobacteria</taxon>
        <taxon>Halobacteriales</taxon>
        <taxon>Haloarculaceae</taxon>
        <taxon>Haloarcula</taxon>
    </lineage>
</organism>
<dbReference type="Proteomes" id="UP001430455">
    <property type="component" value="Unassembled WGS sequence"/>
</dbReference>
<dbReference type="PANTHER" id="PTHR30121">
    <property type="entry name" value="UNCHARACTERIZED PROTEIN YJGR-RELATED"/>
    <property type="match status" value="1"/>
</dbReference>
<dbReference type="SUPFAM" id="SSF52540">
    <property type="entry name" value="P-loop containing nucleoside triphosphate hydrolases"/>
    <property type="match status" value="1"/>
</dbReference>
<keyword evidence="3" id="KW-1185">Reference proteome</keyword>
<dbReference type="InterPro" id="IPR027417">
    <property type="entry name" value="P-loop_NTPase"/>
</dbReference>
<dbReference type="InterPro" id="IPR051162">
    <property type="entry name" value="T4SS_component"/>
</dbReference>
<proteinExistence type="predicted"/>
<evidence type="ECO:0000313" key="2">
    <source>
        <dbReference type="EMBL" id="MBX0297405.1"/>
    </source>
</evidence>
<accession>A0AAW4PHA4</accession>
<dbReference type="InterPro" id="IPR002789">
    <property type="entry name" value="HerA_central"/>
</dbReference>
<dbReference type="Gene3D" id="3.40.50.300">
    <property type="entry name" value="P-loop containing nucleotide triphosphate hydrolases"/>
    <property type="match status" value="1"/>
</dbReference>
<evidence type="ECO:0000313" key="3">
    <source>
        <dbReference type="Proteomes" id="UP001430455"/>
    </source>
</evidence>
<comment type="caution">
    <text evidence="2">The sequence shown here is derived from an EMBL/GenBank/DDBJ whole genome shotgun (WGS) entry which is preliminary data.</text>
</comment>
<sequence>MLEVEDVDEGELRLGVVQDETEQALADRDVIAPRQLREVSNLFESGYMVRNDQFVRTLTIHGYPERVPLGWLEELYTTNDQVRVTQHIEPRDTSSVLRKLKKRLTQLRARLHKKDQKNQTDTHEVRADRDMVKDLIWDIILGETKLFDFAIYIEIIADTEQELDDATERVVDSLGAANAEAVTLDKRQVESQDALAPLGDDPIKATQLMQETAIGTMFPFIEPAVADPEGVFYGFDGTNTPVLLDRYQLSSYSKAIAGKMGSGKTFAEKHEMYHRLMMDPDLEMLVLDPLGDFVDFANDLGGQVIRFGGQNTVNPLEIRRGIDDVVDDPFKKKFRSVMELFRTHFSSVADQSLSKEQEGILRRAVRLAYLKHGITNDPATHTNTSPTIQDVLEILHALTDGKQPTEFLELHEDADRARVWPEIERLEARFKEADEKYAYQLLLGLEAFQKGGENDNLNGQTNVELDNQLVVIDMSMFADTGQAPLFMHVMFDWIYQRAQSSDRRTQVTIDEAHYLLRRAATTDMIDLFIRHSRHFNTAITLISQTVDEFIANSNKKSEEVAEQARTIYSLCDIKQIFHHESVSDEMVDFHDLTPSEQNFIATAQTGEDGGYSECLLTVNDWTKSLSLHVNDYEVHILDDDLDPWQYLTEQRYLDAGDVAHLAEEGRVDEYDIPDTLLEQAGVQQSPQEADD</sequence>
<evidence type="ECO:0000259" key="1">
    <source>
        <dbReference type="Pfam" id="PF01935"/>
    </source>
</evidence>
<dbReference type="Gene3D" id="1.10.8.730">
    <property type="match status" value="1"/>
</dbReference>
<protein>
    <submittedName>
        <fullName evidence="2">DUF87 domain-containing protein</fullName>
    </submittedName>
</protein>
<dbReference type="AlphaFoldDB" id="A0AAW4PHA4"/>
<dbReference type="EMBL" id="RKLT01000019">
    <property type="protein sequence ID" value="MBX0297405.1"/>
    <property type="molecule type" value="Genomic_DNA"/>
</dbReference>
<name>A0AAW4PHA4_9EURY</name>
<feature type="domain" description="Helicase HerA central" evidence="1">
    <location>
        <begin position="236"/>
        <end position="482"/>
    </location>
</feature>